<keyword evidence="3" id="KW-1185">Reference proteome</keyword>
<dbReference type="RefSeq" id="WP_062038463.1">
    <property type="nucleotide sequence ID" value="NZ_DF968182.1"/>
</dbReference>
<evidence type="ECO:0000259" key="1">
    <source>
        <dbReference type="Pfam" id="PF09413"/>
    </source>
</evidence>
<dbReference type="AlphaFoldDB" id="A0A0S7BYX9"/>
<reference evidence="2" key="1">
    <citation type="journal article" date="2015" name="Genome Announc.">
        <title>Draft Genome Sequence of Bacteroidales Strain TBC1, a Novel Isolate from a Methanogenic Wastewater Treatment System.</title>
        <authorList>
            <person name="Tourlousse D.M."/>
            <person name="Matsuura N."/>
            <person name="Sun L."/>
            <person name="Toyonaga M."/>
            <person name="Kuroda K."/>
            <person name="Ohashi A."/>
            <person name="Cruz R."/>
            <person name="Yamaguchi T."/>
            <person name="Sekiguchi Y."/>
        </authorList>
    </citation>
    <scope>NUCLEOTIDE SEQUENCE [LARGE SCALE GENOMIC DNA]</scope>
    <source>
        <strain evidence="2">TBC1</strain>
    </source>
</reference>
<dbReference type="OrthoDB" id="1467917at2"/>
<dbReference type="InterPro" id="IPR018551">
    <property type="entry name" value="DUF2007"/>
</dbReference>
<protein>
    <recommendedName>
        <fullName evidence="1">DUF2007 domain-containing protein</fullName>
    </recommendedName>
</protein>
<dbReference type="Pfam" id="PF09413">
    <property type="entry name" value="DUF2007"/>
    <property type="match status" value="1"/>
</dbReference>
<evidence type="ECO:0000313" key="2">
    <source>
        <dbReference type="EMBL" id="GAP42532.1"/>
    </source>
</evidence>
<sequence length="67" mass="7793">MEGWTCIFTTNHLHEAELIKGMLEEHQIMAITVNKQDSVYLIGEVELYVQVDEAFLAMQIINKLNRE</sequence>
<dbReference type="Proteomes" id="UP000053091">
    <property type="component" value="Unassembled WGS sequence"/>
</dbReference>
<evidence type="ECO:0000313" key="3">
    <source>
        <dbReference type="Proteomes" id="UP000053091"/>
    </source>
</evidence>
<gene>
    <name evidence="2" type="ORF">TBC1_11663</name>
</gene>
<dbReference type="EMBL" id="DF968182">
    <property type="protein sequence ID" value="GAP42532.1"/>
    <property type="molecule type" value="Genomic_DNA"/>
</dbReference>
<dbReference type="STRING" id="1678841.TBC1_11663"/>
<accession>A0A0S7BYX9</accession>
<organism evidence="2">
    <name type="scientific">Lentimicrobium saccharophilum</name>
    <dbReference type="NCBI Taxonomy" id="1678841"/>
    <lineage>
        <taxon>Bacteria</taxon>
        <taxon>Pseudomonadati</taxon>
        <taxon>Bacteroidota</taxon>
        <taxon>Bacteroidia</taxon>
        <taxon>Bacteroidales</taxon>
        <taxon>Lentimicrobiaceae</taxon>
        <taxon>Lentimicrobium</taxon>
    </lineage>
</organism>
<feature type="domain" description="DUF2007" evidence="1">
    <location>
        <begin position="4"/>
        <end position="62"/>
    </location>
</feature>
<name>A0A0S7BYX9_9BACT</name>
<proteinExistence type="predicted"/>